<evidence type="ECO:0000259" key="11">
    <source>
        <dbReference type="Pfam" id="PF03442"/>
    </source>
</evidence>
<keyword evidence="5" id="KW-0119">Carbohydrate metabolism</keyword>
<dbReference type="InterPro" id="IPR001547">
    <property type="entry name" value="Glyco_hydro_5"/>
</dbReference>
<dbReference type="GO" id="GO:0005576">
    <property type="term" value="C:extracellular region"/>
    <property type="evidence" value="ECO:0007669"/>
    <property type="project" value="TreeGrafter"/>
</dbReference>
<evidence type="ECO:0000313" key="12">
    <source>
        <dbReference type="EMBL" id="RRJ64847.1"/>
    </source>
</evidence>
<dbReference type="AlphaFoldDB" id="A0A3P3U3B7"/>
<dbReference type="PANTHER" id="PTHR31297">
    <property type="entry name" value="GLUCAN ENDO-1,6-BETA-GLUCOSIDASE B"/>
    <property type="match status" value="1"/>
</dbReference>
<evidence type="ECO:0000256" key="1">
    <source>
        <dbReference type="ARBA" id="ARBA00005641"/>
    </source>
</evidence>
<keyword evidence="4" id="KW-0136">Cellulose degradation</keyword>
<dbReference type="SUPFAM" id="SSF51445">
    <property type="entry name" value="(Trans)glycosidases"/>
    <property type="match status" value="1"/>
</dbReference>
<dbReference type="InterPro" id="IPR016282">
    <property type="entry name" value="Glyco_hydro_5_endoGlcnase_B"/>
</dbReference>
<evidence type="ECO:0000256" key="2">
    <source>
        <dbReference type="ARBA" id="ARBA00022729"/>
    </source>
</evidence>
<evidence type="ECO:0000259" key="10">
    <source>
        <dbReference type="Pfam" id="PF00150"/>
    </source>
</evidence>
<dbReference type="InterPro" id="IPR050386">
    <property type="entry name" value="Glycosyl_hydrolase_5"/>
</dbReference>
<dbReference type="Pfam" id="PF03442">
    <property type="entry name" value="CBM_X2"/>
    <property type="match status" value="1"/>
</dbReference>
<keyword evidence="7" id="KW-0624">Polysaccharide degradation</keyword>
<dbReference type="GO" id="GO:0030245">
    <property type="term" value="P:cellulose catabolic process"/>
    <property type="evidence" value="ECO:0007669"/>
    <property type="project" value="UniProtKB-KW"/>
</dbReference>
<comment type="caution">
    <text evidence="12">The sequence shown here is derived from an EMBL/GenBank/DDBJ whole genome shotgun (WGS) entry which is preliminary data.</text>
</comment>
<dbReference type="InterPro" id="IPR005102">
    <property type="entry name" value="Carbo-bd_X2"/>
</dbReference>
<evidence type="ECO:0000256" key="4">
    <source>
        <dbReference type="ARBA" id="ARBA00023001"/>
    </source>
</evidence>
<dbReference type="GO" id="GO:0008422">
    <property type="term" value="F:beta-glucosidase activity"/>
    <property type="evidence" value="ECO:0007669"/>
    <property type="project" value="TreeGrafter"/>
</dbReference>
<comment type="similarity">
    <text evidence="1 8">Belongs to the glycosyl hydrolase 5 (cellulase A) family.</text>
</comment>
<proteinExistence type="inferred from homology"/>
<protein>
    <submittedName>
        <fullName evidence="12">Glycoside hydrolase</fullName>
    </submittedName>
</protein>
<dbReference type="SUPFAM" id="SSF81296">
    <property type="entry name" value="E set domains"/>
    <property type="match status" value="1"/>
</dbReference>
<name>A0A3P3U3B7_9BACL</name>
<evidence type="ECO:0000313" key="13">
    <source>
        <dbReference type="Proteomes" id="UP000267017"/>
    </source>
</evidence>
<gene>
    <name evidence="12" type="ORF">EHV15_19405</name>
</gene>
<keyword evidence="13" id="KW-1185">Reference proteome</keyword>
<dbReference type="InterPro" id="IPR014756">
    <property type="entry name" value="Ig_E-set"/>
</dbReference>
<evidence type="ECO:0000256" key="9">
    <source>
        <dbReference type="SAM" id="SignalP"/>
    </source>
</evidence>
<dbReference type="EMBL" id="RRCN01000001">
    <property type="protein sequence ID" value="RRJ64847.1"/>
    <property type="molecule type" value="Genomic_DNA"/>
</dbReference>
<keyword evidence="3 8" id="KW-0378">Hydrolase</keyword>
<evidence type="ECO:0000256" key="6">
    <source>
        <dbReference type="ARBA" id="ARBA00023295"/>
    </source>
</evidence>
<dbReference type="OrthoDB" id="9800955at2"/>
<evidence type="ECO:0000256" key="8">
    <source>
        <dbReference type="RuleBase" id="RU361153"/>
    </source>
</evidence>
<dbReference type="GO" id="GO:0009986">
    <property type="term" value="C:cell surface"/>
    <property type="evidence" value="ECO:0007669"/>
    <property type="project" value="TreeGrafter"/>
</dbReference>
<dbReference type="Pfam" id="PF00150">
    <property type="entry name" value="Cellulase"/>
    <property type="match status" value="1"/>
</dbReference>
<dbReference type="InterPro" id="IPR017853">
    <property type="entry name" value="GH"/>
</dbReference>
<keyword evidence="6 8" id="KW-0326">Glycosidase</keyword>
<feature type="domain" description="Carbohydrate binding X2" evidence="11">
    <location>
        <begin position="360"/>
        <end position="441"/>
    </location>
</feature>
<feature type="chain" id="PRO_5018053573" evidence="9">
    <location>
        <begin position="20"/>
        <end position="568"/>
    </location>
</feature>
<dbReference type="PIRSF" id="PIRSF001043">
    <property type="entry name" value="Endoglucanase_B"/>
    <property type="match status" value="1"/>
</dbReference>
<evidence type="ECO:0000256" key="7">
    <source>
        <dbReference type="ARBA" id="ARBA00023326"/>
    </source>
</evidence>
<dbReference type="Proteomes" id="UP000267017">
    <property type="component" value="Unassembled WGS sequence"/>
</dbReference>
<sequence length="568" mass="64621">MRMLLVCLLSVLVQSSALAEGSEAKKGEDIHSFHRVDPYTAVKQMGAGWNLGNTLDAIPTEGSWSPPVTEDTFDHIKAAGFQSVRLPVTWTHHMGEAPDYTVDPVWMDRVSEVVDMALERGFYVVLNVHHDSWEWANLSNQDNLEEKHRKLKILWKQIAERFKNRSEKLIFETLNEPQGSTIEDANQYNLMNKNIVEVIRNSGGYNQERLILLPGLNTNIEKTIDWFKNPDPADRNLMLTVHNYDPWNFVSRYWGTTYWDNREYFDVLFGKLDAFSDQIGLPVIIGEYGTLASGTVEHHSKWVYTDRFVRAAHKYGMATMVWDIGIDHFDRENKVWVDPICRDIILNASKGIRNSFVDKASIYLRDGVPITDQVLQLELNGNKLENVYHGSTQLKKGEDYSLEGSVLTLNGKYLSTLVQDLGVQATLKFKFNEGAEQSLDIIKFKAPEMAVTEVTIEKGSVADDLKIPTLFNGTSLATVTALELNTIDYQTGTPLPMPVKDEWTNFMPNNAFDGLRGGLNFNDDFRSDATNVYISKNVLNLMNDDAVFSFKFWPRDQEVNVDVIVRVK</sequence>
<accession>A0A3P3U3B7</accession>
<organism evidence="12 13">
    <name type="scientific">Paenibacillus oralis</name>
    <dbReference type="NCBI Taxonomy" id="2490856"/>
    <lineage>
        <taxon>Bacteria</taxon>
        <taxon>Bacillati</taxon>
        <taxon>Bacillota</taxon>
        <taxon>Bacilli</taxon>
        <taxon>Bacillales</taxon>
        <taxon>Paenibacillaceae</taxon>
        <taxon>Paenibacillus</taxon>
    </lineage>
</organism>
<dbReference type="InterPro" id="IPR013783">
    <property type="entry name" value="Ig-like_fold"/>
</dbReference>
<dbReference type="Gene3D" id="2.60.40.10">
    <property type="entry name" value="Immunoglobulins"/>
    <property type="match status" value="1"/>
</dbReference>
<feature type="domain" description="Glycoside hydrolase family 5" evidence="10">
    <location>
        <begin position="59"/>
        <end position="325"/>
    </location>
</feature>
<evidence type="ECO:0000256" key="5">
    <source>
        <dbReference type="ARBA" id="ARBA00023277"/>
    </source>
</evidence>
<dbReference type="Gene3D" id="3.20.20.80">
    <property type="entry name" value="Glycosidases"/>
    <property type="match status" value="1"/>
</dbReference>
<dbReference type="PANTHER" id="PTHR31297:SF41">
    <property type="entry name" value="ENDOGLUCANASE, PUTATIVE (AFU_ORTHOLOGUE AFUA_5G01830)-RELATED"/>
    <property type="match status" value="1"/>
</dbReference>
<evidence type="ECO:0000256" key="3">
    <source>
        <dbReference type="ARBA" id="ARBA00022801"/>
    </source>
</evidence>
<feature type="signal peptide" evidence="9">
    <location>
        <begin position="1"/>
        <end position="19"/>
    </location>
</feature>
<reference evidence="12 13" key="1">
    <citation type="submission" date="2018-11" db="EMBL/GenBank/DDBJ databases">
        <title>Genome sequencing of Paenibacillus sp. KCOM 3021 (= ChDC PVNT-B20).</title>
        <authorList>
            <person name="Kook J.-K."/>
            <person name="Park S.-N."/>
            <person name="Lim Y.K."/>
        </authorList>
    </citation>
    <scope>NUCLEOTIDE SEQUENCE [LARGE SCALE GENOMIC DNA]</scope>
    <source>
        <strain evidence="12 13">KCOM 3021</strain>
    </source>
</reference>
<keyword evidence="2 9" id="KW-0732">Signal</keyword>